<evidence type="ECO:0000256" key="1">
    <source>
        <dbReference type="SAM" id="Phobius"/>
    </source>
</evidence>
<feature type="chain" id="PRO_5003329590" description="Candidate membrane protein" evidence="2">
    <location>
        <begin position="21"/>
        <end position="171"/>
    </location>
</feature>
<reference evidence="4" key="1">
    <citation type="submission" date="2006-01" db="EMBL/GenBank/DDBJ databases">
        <title>Genome of the cyst-dividing bacterium Ramlibacter tataouinensis.</title>
        <authorList>
            <person name="Barakat M."/>
            <person name="Ortet P."/>
            <person name="De Luca G."/>
            <person name="Jourlin-Castelli C."/>
            <person name="Ansaldi M."/>
            <person name="Py B."/>
            <person name="Fichant G."/>
            <person name="Coutinho P."/>
            <person name="Voulhoux R."/>
            <person name="Bastien O."/>
            <person name="Roy S."/>
            <person name="Marechal E."/>
            <person name="Henrissat B."/>
            <person name="Quentin Y."/>
            <person name="Noirot P."/>
            <person name="Filloux A."/>
            <person name="Mejean V."/>
            <person name="DuBow M."/>
            <person name="Barras F."/>
            <person name="Heulin T."/>
        </authorList>
    </citation>
    <scope>NUCLEOTIDE SEQUENCE [LARGE SCALE GENOMIC DNA]</scope>
    <source>
        <strain evidence="4">ATCC BAA-407 / DSM 14655 / LMG 21543 / TTB310</strain>
    </source>
</reference>
<feature type="signal peptide" evidence="2">
    <location>
        <begin position="1"/>
        <end position="20"/>
    </location>
</feature>
<evidence type="ECO:0008006" key="5">
    <source>
        <dbReference type="Google" id="ProtNLM"/>
    </source>
</evidence>
<gene>
    <name evidence="3" type="ordered locus">Rta_11820</name>
</gene>
<keyword evidence="1" id="KW-0472">Membrane</keyword>
<keyword evidence="1" id="KW-0812">Transmembrane</keyword>
<dbReference type="EMBL" id="CP000245">
    <property type="protein sequence ID" value="AEG92268.1"/>
    <property type="molecule type" value="Genomic_DNA"/>
</dbReference>
<protein>
    <recommendedName>
        <fullName evidence="5">Candidate membrane protein</fullName>
    </recommendedName>
</protein>
<dbReference type="KEGG" id="rta:Rta_11820"/>
<proteinExistence type="predicted"/>
<keyword evidence="2" id="KW-0732">Signal</keyword>
<evidence type="ECO:0000256" key="2">
    <source>
        <dbReference type="SAM" id="SignalP"/>
    </source>
</evidence>
<evidence type="ECO:0000313" key="4">
    <source>
        <dbReference type="Proteomes" id="UP000008385"/>
    </source>
</evidence>
<dbReference type="PATRIC" id="fig|365046.3.peg.1209"/>
<dbReference type="Proteomes" id="UP000008385">
    <property type="component" value="Chromosome"/>
</dbReference>
<dbReference type="STRING" id="365046.Rta_11820"/>
<reference evidence="3 4" key="2">
    <citation type="journal article" date="2011" name="PLoS ONE">
        <title>The Cyst-Dividing Bacterium Ramlibacter tataouinensis TTB310 Genome Reveals a Well-Stocked Toolbox for Adaptation to a Desert Environment.</title>
        <authorList>
            <person name="De Luca G."/>
            <person name="Barakat M."/>
            <person name="Ortet P."/>
            <person name="Fochesato S."/>
            <person name="Jourlin-Castelli C."/>
            <person name="Ansaldi M."/>
            <person name="Py B."/>
            <person name="Fichant G."/>
            <person name="Coutinho P.M."/>
            <person name="Voulhoux R."/>
            <person name="Bastien O."/>
            <person name="Marechal E."/>
            <person name="Henrissat B."/>
            <person name="Quentin Y."/>
            <person name="Noirot P."/>
            <person name="Filloux A."/>
            <person name="Mejean V."/>
            <person name="Dubow M.S."/>
            <person name="Barras F."/>
            <person name="Barbe V."/>
            <person name="Weissenbach J."/>
            <person name="Mihalcescu I."/>
            <person name="Vermeglio A."/>
            <person name="Achouak W."/>
            <person name="Heulin T."/>
        </authorList>
    </citation>
    <scope>NUCLEOTIDE SEQUENCE [LARGE SCALE GENOMIC DNA]</scope>
    <source>
        <strain evidence="4">ATCC BAA-407 / DSM 14655 / LMG 21543 / TTB310</strain>
    </source>
</reference>
<evidence type="ECO:0000313" key="3">
    <source>
        <dbReference type="EMBL" id="AEG92268.1"/>
    </source>
</evidence>
<keyword evidence="4" id="KW-1185">Reference proteome</keyword>
<feature type="transmembrane region" description="Helical" evidence="1">
    <location>
        <begin position="125"/>
        <end position="145"/>
    </location>
</feature>
<keyword evidence="1" id="KW-1133">Transmembrane helix</keyword>
<name>F5Y1L7_RAMTT</name>
<dbReference type="AlphaFoldDB" id="F5Y1L7"/>
<sequence>MREGAVSGSLASLLSFAALAWAGRRQAGSATAPINAASQWLWKGEALRQDEPTLRHTLTGYAIHHGAATMWGVLHARFWGTQPENKRPVPALAGAAAATAVAALVDFKLTPERFTPGFQHRVSTGALVGAYACFALGIALGSMAMRERARRRQAQEEFDEAVGQGDGADIL</sequence>
<dbReference type="eggNOG" id="ENOG5032UM7">
    <property type="taxonomic scope" value="Bacteria"/>
</dbReference>
<accession>F5Y1L7</accession>
<dbReference type="HOGENOM" id="CLU_119990_0_0_4"/>
<organism evidence="3 4">
    <name type="scientific">Ramlibacter tataouinensis (strain ATCC BAA-407 / DSM 14655 / LMG 21543 / TTB310)</name>
    <dbReference type="NCBI Taxonomy" id="365046"/>
    <lineage>
        <taxon>Bacteria</taxon>
        <taxon>Pseudomonadati</taxon>
        <taxon>Pseudomonadota</taxon>
        <taxon>Betaproteobacteria</taxon>
        <taxon>Burkholderiales</taxon>
        <taxon>Comamonadaceae</taxon>
        <taxon>Ramlibacter</taxon>
    </lineage>
</organism>